<dbReference type="AlphaFoldDB" id="A0A4R2LBT5"/>
<protein>
    <submittedName>
        <fullName evidence="6">Spermidine/putrescine transport system substrate-binding protein</fullName>
    </submittedName>
</protein>
<dbReference type="PIRSF" id="PIRSF019574">
    <property type="entry name" value="Periplasmic_polyamine_BP"/>
    <property type="match status" value="1"/>
</dbReference>
<organism evidence="6 7">
    <name type="scientific">Frisingicoccus caecimuris</name>
    <dbReference type="NCBI Taxonomy" id="1796636"/>
    <lineage>
        <taxon>Bacteria</taxon>
        <taxon>Bacillati</taxon>
        <taxon>Bacillota</taxon>
        <taxon>Clostridia</taxon>
        <taxon>Lachnospirales</taxon>
        <taxon>Lachnospiraceae</taxon>
        <taxon>Frisingicoccus</taxon>
    </lineage>
</organism>
<dbReference type="Pfam" id="PF13416">
    <property type="entry name" value="SBP_bac_8"/>
    <property type="match status" value="1"/>
</dbReference>
<dbReference type="SUPFAM" id="SSF53850">
    <property type="entry name" value="Periplasmic binding protein-like II"/>
    <property type="match status" value="1"/>
</dbReference>
<reference evidence="6 7" key="1">
    <citation type="submission" date="2019-03" db="EMBL/GenBank/DDBJ databases">
        <title>Genomic Encyclopedia of Type Strains, Phase IV (KMG-IV): sequencing the most valuable type-strain genomes for metagenomic binning, comparative biology and taxonomic classification.</title>
        <authorList>
            <person name="Goeker M."/>
        </authorList>
    </citation>
    <scope>NUCLEOTIDE SEQUENCE [LARGE SCALE GENOMIC DNA]</scope>
    <source>
        <strain evidence="6 7">DSM 28559</strain>
    </source>
</reference>
<keyword evidence="7" id="KW-1185">Reference proteome</keyword>
<evidence type="ECO:0000256" key="3">
    <source>
        <dbReference type="ARBA" id="ARBA00022729"/>
    </source>
</evidence>
<dbReference type="RefSeq" id="WP_243115480.1">
    <property type="nucleotide sequence ID" value="NZ_JANKAQ010000004.1"/>
</dbReference>
<dbReference type="EMBL" id="SLXA01000004">
    <property type="protein sequence ID" value="TCO85072.1"/>
    <property type="molecule type" value="Genomic_DNA"/>
</dbReference>
<evidence type="ECO:0000256" key="4">
    <source>
        <dbReference type="ARBA" id="ARBA00022764"/>
    </source>
</evidence>
<evidence type="ECO:0000256" key="2">
    <source>
        <dbReference type="ARBA" id="ARBA00022448"/>
    </source>
</evidence>
<evidence type="ECO:0000313" key="6">
    <source>
        <dbReference type="EMBL" id="TCO85072.1"/>
    </source>
</evidence>
<dbReference type="InterPro" id="IPR006059">
    <property type="entry name" value="SBP"/>
</dbReference>
<keyword evidence="2" id="KW-0813">Transport</keyword>
<accession>A0A4R2LBT5</accession>
<evidence type="ECO:0000256" key="5">
    <source>
        <dbReference type="PIRSR" id="PIRSR019574-1"/>
    </source>
</evidence>
<dbReference type="GO" id="GO:0015846">
    <property type="term" value="P:polyamine transport"/>
    <property type="evidence" value="ECO:0007669"/>
    <property type="project" value="InterPro"/>
</dbReference>
<dbReference type="PROSITE" id="PS51257">
    <property type="entry name" value="PROKAR_LIPOPROTEIN"/>
    <property type="match status" value="1"/>
</dbReference>
<dbReference type="GO" id="GO:0019808">
    <property type="term" value="F:polyamine binding"/>
    <property type="evidence" value="ECO:0007669"/>
    <property type="project" value="InterPro"/>
</dbReference>
<keyword evidence="3" id="KW-0732">Signal</keyword>
<dbReference type="InterPro" id="IPR001188">
    <property type="entry name" value="Sperm_putr-bd"/>
</dbReference>
<evidence type="ECO:0000313" key="7">
    <source>
        <dbReference type="Proteomes" id="UP000295711"/>
    </source>
</evidence>
<comment type="subcellular location">
    <subcellularLocation>
        <location evidence="1">Periplasm</location>
    </subcellularLocation>
</comment>
<sequence length="355" mass="41322">MKKVKVYMCLMAAGVVILGGCGSSDNENAADSGNTLVVFNYGDYIDFTTIEMFEKETGIHVEYEQYVTPEDMYTKYQSGNIPYDLICTSDYMVEKMIRNGEAKKIDKTSMEYYENLDPTYLEFCRAFDAENEYAVPYFWGTVGILYNTEMVEEEVDSWDILWDEKYENQIIMENSMRDAFEVPLKWKGKSLNTTDEEELREAQALLMEQKKMVMAYMVDESRDAMIAGDAALAVIYSGDATAAMEANENLDYVVPEEGSNIWFDCWMIPDSCKHPENAQKFIDFMNREDIARINFDYVYYGTPNKVLYESLDEETKEDYTIFPAERTLEKCEVYKYLGSEIESFYNQLWKELKAY</sequence>
<dbReference type="GO" id="GO:0042597">
    <property type="term" value="C:periplasmic space"/>
    <property type="evidence" value="ECO:0007669"/>
    <property type="project" value="UniProtKB-SubCell"/>
</dbReference>
<dbReference type="Gene3D" id="3.40.190.10">
    <property type="entry name" value="Periplasmic binding protein-like II"/>
    <property type="match status" value="2"/>
</dbReference>
<gene>
    <name evidence="6" type="ORF">EV212_104127</name>
</gene>
<name>A0A4R2LBT5_9FIRM</name>
<feature type="binding site" evidence="5">
    <location>
        <position position="91"/>
    </location>
    <ligand>
        <name>spermidine</name>
        <dbReference type="ChEBI" id="CHEBI:57834"/>
    </ligand>
</feature>
<dbReference type="PRINTS" id="PR00909">
    <property type="entry name" value="SPERMDNBNDNG"/>
</dbReference>
<dbReference type="PANTHER" id="PTHR30222">
    <property type="entry name" value="SPERMIDINE/PUTRESCINE-BINDING PERIPLASMIC PROTEIN"/>
    <property type="match status" value="1"/>
</dbReference>
<dbReference type="Proteomes" id="UP000295711">
    <property type="component" value="Unassembled WGS sequence"/>
</dbReference>
<proteinExistence type="predicted"/>
<evidence type="ECO:0000256" key="1">
    <source>
        <dbReference type="ARBA" id="ARBA00004418"/>
    </source>
</evidence>
<dbReference type="PANTHER" id="PTHR30222:SF17">
    <property type="entry name" value="SPERMIDINE_PUTRESCINE-BINDING PERIPLASMIC PROTEIN"/>
    <property type="match status" value="1"/>
</dbReference>
<comment type="caution">
    <text evidence="6">The sequence shown here is derived from an EMBL/GenBank/DDBJ whole genome shotgun (WGS) entry which is preliminary data.</text>
</comment>
<keyword evidence="4" id="KW-0574">Periplasm</keyword>
<dbReference type="CDD" id="cd13590">
    <property type="entry name" value="PBP2_PotD_PotF_like"/>
    <property type="match status" value="1"/>
</dbReference>